<dbReference type="GO" id="GO:0016628">
    <property type="term" value="F:oxidoreductase activity, acting on the CH-CH group of donors, NAD or NADP as acceptor"/>
    <property type="evidence" value="ECO:0007669"/>
    <property type="project" value="InterPro"/>
</dbReference>
<comment type="catalytic activity">
    <reaction evidence="2">
        <text>UDP-alpha-D-glucose + 2 NAD(+) + H2O = UDP-alpha-D-glucuronate + 2 NADH + 3 H(+)</text>
        <dbReference type="Rhea" id="RHEA:23596"/>
        <dbReference type="ChEBI" id="CHEBI:15377"/>
        <dbReference type="ChEBI" id="CHEBI:15378"/>
        <dbReference type="ChEBI" id="CHEBI:57540"/>
        <dbReference type="ChEBI" id="CHEBI:57945"/>
        <dbReference type="ChEBI" id="CHEBI:58052"/>
        <dbReference type="ChEBI" id="CHEBI:58885"/>
        <dbReference type="EC" id="1.1.1.22"/>
    </reaction>
</comment>
<organism evidence="5 6">
    <name type="scientific">Ichthyophthirius multifiliis</name>
    <name type="common">White spot disease agent</name>
    <name type="synonym">Ich</name>
    <dbReference type="NCBI Taxonomy" id="5932"/>
    <lineage>
        <taxon>Eukaryota</taxon>
        <taxon>Sar</taxon>
        <taxon>Alveolata</taxon>
        <taxon>Ciliophora</taxon>
        <taxon>Intramacronucleata</taxon>
        <taxon>Oligohymenophorea</taxon>
        <taxon>Hymenostomatida</taxon>
        <taxon>Ophryoglenina</taxon>
        <taxon>Ichthyophthirius</taxon>
    </lineage>
</organism>
<dbReference type="OMA" id="LVYIYEC"/>
<dbReference type="InParanoid" id="G0QQ02"/>
<reference evidence="5 6" key="1">
    <citation type="submission" date="2011-07" db="EMBL/GenBank/DDBJ databases">
        <authorList>
            <person name="Coyne R."/>
            <person name="Brami D."/>
            <person name="Johnson J."/>
            <person name="Hostetler J."/>
            <person name="Hannick L."/>
            <person name="Clark T."/>
            <person name="Cassidy-Hanley D."/>
            <person name="Inman J."/>
        </authorList>
    </citation>
    <scope>NUCLEOTIDE SEQUENCE [LARGE SCALE GENOMIC DNA]</scope>
    <source>
        <strain evidence="5 6">G5</strain>
    </source>
</reference>
<dbReference type="GO" id="GO:0051287">
    <property type="term" value="F:NAD binding"/>
    <property type="evidence" value="ECO:0007669"/>
    <property type="project" value="InterPro"/>
</dbReference>
<dbReference type="SUPFAM" id="SSF52413">
    <property type="entry name" value="UDP-glucose/GDP-mannose dehydrogenase C-terminal domain"/>
    <property type="match status" value="1"/>
</dbReference>
<comment type="similarity">
    <text evidence="1 3">Belongs to the UDP-glucose/GDP-mannose dehydrogenase family.</text>
</comment>
<dbReference type="eggNOG" id="KOG2666">
    <property type="taxonomic scope" value="Eukaryota"/>
</dbReference>
<dbReference type="SMART" id="SM00984">
    <property type="entry name" value="UDPG_MGDP_dh_C"/>
    <property type="match status" value="1"/>
</dbReference>
<dbReference type="InterPro" id="IPR028359">
    <property type="entry name" value="UDP_ManNAc/GlcNAc_DH"/>
</dbReference>
<dbReference type="InterPro" id="IPR017476">
    <property type="entry name" value="UDP-Glc/GDP-Man"/>
</dbReference>
<keyword evidence="6" id="KW-1185">Reference proteome</keyword>
<dbReference type="InterPro" id="IPR014027">
    <property type="entry name" value="UDP-Glc/GDP-Man_DH_C"/>
</dbReference>
<dbReference type="PANTHER" id="PTHR11374">
    <property type="entry name" value="UDP-GLUCOSE DEHYDROGENASE/UDP-MANNAC DEHYDROGENASE"/>
    <property type="match status" value="1"/>
</dbReference>
<dbReference type="AlphaFoldDB" id="G0QQ02"/>
<name>G0QQ02_ICHMU</name>
<sequence length="297" mass="34570">MNSQKVSKITCFGAGYVGGPTMAVFSKYHQEIKFIVYDVNESIIKQWQFDQQLPVFELGLSEIIKQQLCKNLFFTSDLNEALQNTDIIFIAVSTPTKEKGRGAGKSLDLRYLEESDILGLCYLCEFLGLKETQEYWFQVLKLNEYQKQRFTDTIIEKMYNNVSNKILTIFGVAFKKNTNDVRESASISVCSNLLINGAILNIYDPQVQKNAFINEMQNQNLYTEDYFQKINFFNQDYLKSVESSHCIVILTEWDEFKTFEYSQMFLKMKRPTYIFDGRNLLDQDKIEQIGFAYVKLG</sequence>
<dbReference type="GO" id="GO:0006024">
    <property type="term" value="P:glycosaminoglycan biosynthetic process"/>
    <property type="evidence" value="ECO:0007669"/>
    <property type="project" value="TreeGrafter"/>
</dbReference>
<proteinExistence type="inferred from homology"/>
<dbReference type="GO" id="GO:0005634">
    <property type="term" value="C:nucleus"/>
    <property type="evidence" value="ECO:0007669"/>
    <property type="project" value="TreeGrafter"/>
</dbReference>
<dbReference type="Pfam" id="PF03720">
    <property type="entry name" value="UDPG_MGDP_dh_C"/>
    <property type="match status" value="1"/>
</dbReference>
<keyword evidence="5" id="KW-0560">Oxidoreductase</keyword>
<dbReference type="GO" id="GO:0003979">
    <property type="term" value="F:UDP-glucose 6-dehydrogenase activity"/>
    <property type="evidence" value="ECO:0007669"/>
    <property type="project" value="UniProtKB-EC"/>
</dbReference>
<dbReference type="RefSeq" id="XP_004036687.1">
    <property type="nucleotide sequence ID" value="XM_004036639.1"/>
</dbReference>
<evidence type="ECO:0000256" key="1">
    <source>
        <dbReference type="ARBA" id="ARBA00006601"/>
    </source>
</evidence>
<dbReference type="EC" id="1.1.1.22" evidence="5"/>
<protein>
    <submittedName>
        <fullName evidence="5">Udp-glucose dehydrogenase, putative</fullName>
        <ecNumber evidence="5">1.1.1.22</ecNumber>
    </submittedName>
</protein>
<dbReference type="OrthoDB" id="5059218at2759"/>
<dbReference type="GeneID" id="14908865"/>
<evidence type="ECO:0000259" key="4">
    <source>
        <dbReference type="SMART" id="SM00984"/>
    </source>
</evidence>
<dbReference type="PIRSF" id="PIRSF500136">
    <property type="entry name" value="UDP_ManNAc_DH"/>
    <property type="match status" value="1"/>
</dbReference>
<dbReference type="PIRSF" id="PIRSF000124">
    <property type="entry name" value="UDPglc_GDPman_dh"/>
    <property type="match status" value="1"/>
</dbReference>
<dbReference type="InterPro" id="IPR001732">
    <property type="entry name" value="UDP-Glc/GDP-Man_DH_N"/>
</dbReference>
<dbReference type="Proteomes" id="UP000008983">
    <property type="component" value="Unassembled WGS sequence"/>
</dbReference>
<accession>G0QQ02</accession>
<dbReference type="InterPro" id="IPR036291">
    <property type="entry name" value="NAD(P)-bd_dom_sf"/>
</dbReference>
<dbReference type="InterPro" id="IPR028356">
    <property type="entry name" value="UDPglc_DH_euk"/>
</dbReference>
<dbReference type="EMBL" id="GL983596">
    <property type="protein sequence ID" value="EGR32701.1"/>
    <property type="molecule type" value="Genomic_DNA"/>
</dbReference>
<dbReference type="GO" id="GO:0000271">
    <property type="term" value="P:polysaccharide biosynthetic process"/>
    <property type="evidence" value="ECO:0007669"/>
    <property type="project" value="InterPro"/>
</dbReference>
<dbReference type="Pfam" id="PF03721">
    <property type="entry name" value="UDPG_MGDP_dh_N"/>
    <property type="match status" value="1"/>
</dbReference>
<evidence type="ECO:0000256" key="2">
    <source>
        <dbReference type="ARBA" id="ARBA00047473"/>
    </source>
</evidence>
<dbReference type="SUPFAM" id="SSF51735">
    <property type="entry name" value="NAD(P)-binding Rossmann-fold domains"/>
    <property type="match status" value="1"/>
</dbReference>
<dbReference type="PANTHER" id="PTHR11374:SF3">
    <property type="entry name" value="UDP-GLUCOSE 6-DEHYDROGENASE"/>
    <property type="match status" value="1"/>
</dbReference>
<evidence type="ECO:0000313" key="5">
    <source>
        <dbReference type="EMBL" id="EGR32701.1"/>
    </source>
</evidence>
<feature type="domain" description="UDP-glucose/GDP-mannose dehydrogenase C-terminal" evidence="4">
    <location>
        <begin position="168"/>
        <end position="283"/>
    </location>
</feature>
<evidence type="ECO:0000256" key="3">
    <source>
        <dbReference type="PIRNR" id="PIRNR000124"/>
    </source>
</evidence>
<dbReference type="InterPro" id="IPR036220">
    <property type="entry name" value="UDP-Glc/GDP-Man_DH_C_sf"/>
</dbReference>
<evidence type="ECO:0000313" key="6">
    <source>
        <dbReference type="Proteomes" id="UP000008983"/>
    </source>
</evidence>
<dbReference type="Gene3D" id="3.40.50.720">
    <property type="entry name" value="NAD(P)-binding Rossmann-like Domain"/>
    <property type="match status" value="2"/>
</dbReference>
<dbReference type="STRING" id="857967.G0QQ02"/>
<gene>
    <name evidence="5" type="ORF">IMG5_073510</name>
</gene>